<feature type="region of interest" description="Disordered" evidence="1">
    <location>
        <begin position="458"/>
        <end position="481"/>
    </location>
</feature>
<evidence type="ECO:0000256" key="1">
    <source>
        <dbReference type="SAM" id="MobiDB-lite"/>
    </source>
</evidence>
<reference evidence="2 3" key="1">
    <citation type="submission" date="2024-05" db="EMBL/GenBank/DDBJ databases">
        <title>A draft genome resource for the thread blight pathogen Marasmius tenuissimus strain MS-2.</title>
        <authorList>
            <person name="Yulfo-Soto G.E."/>
            <person name="Baruah I.K."/>
            <person name="Amoako-Attah I."/>
            <person name="Bukari Y."/>
            <person name="Meinhardt L.W."/>
            <person name="Bailey B.A."/>
            <person name="Cohen S.P."/>
        </authorList>
    </citation>
    <scope>NUCLEOTIDE SEQUENCE [LARGE SCALE GENOMIC DNA]</scope>
    <source>
        <strain evidence="2 3">MS-2</strain>
    </source>
</reference>
<feature type="region of interest" description="Disordered" evidence="1">
    <location>
        <begin position="62"/>
        <end position="100"/>
    </location>
</feature>
<evidence type="ECO:0000313" key="3">
    <source>
        <dbReference type="Proteomes" id="UP001437256"/>
    </source>
</evidence>
<organism evidence="2 3">
    <name type="scientific">Marasmius tenuissimus</name>
    <dbReference type="NCBI Taxonomy" id="585030"/>
    <lineage>
        <taxon>Eukaryota</taxon>
        <taxon>Fungi</taxon>
        <taxon>Dikarya</taxon>
        <taxon>Basidiomycota</taxon>
        <taxon>Agaricomycotina</taxon>
        <taxon>Agaricomycetes</taxon>
        <taxon>Agaricomycetidae</taxon>
        <taxon>Agaricales</taxon>
        <taxon>Marasmiineae</taxon>
        <taxon>Marasmiaceae</taxon>
        <taxon>Marasmius</taxon>
    </lineage>
</organism>
<feature type="compositionally biased region" description="Acidic residues" evidence="1">
    <location>
        <begin position="338"/>
        <end position="347"/>
    </location>
</feature>
<feature type="compositionally biased region" description="Polar residues" evidence="1">
    <location>
        <begin position="152"/>
        <end position="161"/>
    </location>
</feature>
<feature type="region of interest" description="Disordered" evidence="1">
    <location>
        <begin position="16"/>
        <end position="43"/>
    </location>
</feature>
<dbReference type="EMBL" id="JBBXMP010000003">
    <property type="protein sequence ID" value="KAL0071675.1"/>
    <property type="molecule type" value="Genomic_DNA"/>
</dbReference>
<keyword evidence="3" id="KW-1185">Reference proteome</keyword>
<gene>
    <name evidence="2" type="ORF">AAF712_001532</name>
</gene>
<feature type="compositionally biased region" description="Polar residues" evidence="1">
    <location>
        <begin position="202"/>
        <end position="211"/>
    </location>
</feature>
<evidence type="ECO:0000313" key="2">
    <source>
        <dbReference type="EMBL" id="KAL0071675.1"/>
    </source>
</evidence>
<protein>
    <submittedName>
        <fullName evidence="2">Uncharacterized protein</fullName>
    </submittedName>
</protein>
<feature type="region of interest" description="Disordered" evidence="1">
    <location>
        <begin position="142"/>
        <end position="214"/>
    </location>
</feature>
<sequence>MSREWVEEQWERLDRDFTSSGLAPPDFQRQQLPGHTDWLQHPPHPYFDNFNSYSPAFNNFNPSESFPSQSVDQNLQFDGGDNNGFSNSYAGSPDSLPSPGSVVNHFLSQQNTRAMRRDDFAVNNDEVYQPSQASHLVPQDACQTPLPLFGQPNYSQNTNPPASLPSPPISDVFAAPTPTNPPSSKRGRPPKKTAKDPEDPVASSSVSTNQSQPPPIQFDIFFQYVKVIKKKKKGTGTEYEVEPQGCLVASTDTTWASFLDEAARVLHTRVKFLEIDSFQWCQGTAANANKKGNNRMRLTCAPDWSAMCRSTVNTNARSSKAITLDMKPPLKTFGSEVLDQDNDSDSDDVSKPTTKKGLATTVIDEKYGEVLKTYPIGNCSVHPTIHCFEHEPTGMHFDLGFRPRGLAWSTQILDNTLPDVTMESIPLGSTFFSPDKALRKPPQSKDITTIVVPAAAAESQSDREACQTEPAAAPPSTPSNVQPTIIQGYHPSIHPSYTPPYNPFLVAPPPSMGYLPASYPLSMHPGGFAPQPMMAPSMPFGGILPPAFPYHGTNFAPQAAVTTPPSHLFHHQNGSPPSPTPTAKGSASHKRCYSDIRSSSPPPMETHISLDEFSLKYGLSDDVKTKLLEMQFEVGDVAKEISEAKWTKAGFTDFSWKRVLAACKRYKRDRADGVFDEHD</sequence>
<accession>A0ABR3ADQ9</accession>
<proteinExistence type="predicted"/>
<comment type="caution">
    <text evidence="2">The sequence shown here is derived from an EMBL/GenBank/DDBJ whole genome shotgun (WGS) entry which is preliminary data.</text>
</comment>
<feature type="compositionally biased region" description="Polar residues" evidence="1">
    <location>
        <begin position="62"/>
        <end position="76"/>
    </location>
</feature>
<dbReference type="Proteomes" id="UP001437256">
    <property type="component" value="Unassembled WGS sequence"/>
</dbReference>
<name>A0ABR3ADQ9_9AGAR</name>
<feature type="region of interest" description="Disordered" evidence="1">
    <location>
        <begin position="563"/>
        <end position="604"/>
    </location>
</feature>
<feature type="region of interest" description="Disordered" evidence="1">
    <location>
        <begin position="334"/>
        <end position="354"/>
    </location>
</feature>